<reference evidence="6" key="1">
    <citation type="submission" date="2021-01" db="EMBL/GenBank/DDBJ databases">
        <authorList>
            <consortium name="Genoscope - CEA"/>
            <person name="William W."/>
        </authorList>
    </citation>
    <scope>NUCLEOTIDE SEQUENCE</scope>
</reference>
<dbReference type="PANTHER" id="PTHR45931">
    <property type="entry name" value="SI:CH211-59O9.10"/>
    <property type="match status" value="1"/>
</dbReference>
<dbReference type="GO" id="GO:0061630">
    <property type="term" value="F:ubiquitin protein ligase activity"/>
    <property type="evidence" value="ECO:0007669"/>
    <property type="project" value="TreeGrafter"/>
</dbReference>
<proteinExistence type="predicted"/>
<evidence type="ECO:0000256" key="3">
    <source>
        <dbReference type="ARBA" id="ARBA00022833"/>
    </source>
</evidence>
<comment type="caution">
    <text evidence="6">The sequence shown here is derived from an EMBL/GenBank/DDBJ whole genome shotgun (WGS) entry which is preliminary data.</text>
</comment>
<accession>A0A8S1LIL7</accession>
<protein>
    <recommendedName>
        <fullName evidence="5">RING-type domain-containing protein</fullName>
    </recommendedName>
</protein>
<gene>
    <name evidence="6" type="ORF">PSON_ATCC_30995.1.T0210147</name>
</gene>
<evidence type="ECO:0000256" key="2">
    <source>
        <dbReference type="ARBA" id="ARBA00022771"/>
    </source>
</evidence>
<dbReference type="OrthoDB" id="1302410at2759"/>
<evidence type="ECO:0000313" key="7">
    <source>
        <dbReference type="Proteomes" id="UP000692954"/>
    </source>
</evidence>
<dbReference type="InterPro" id="IPR001841">
    <property type="entry name" value="Znf_RING"/>
</dbReference>
<dbReference type="Proteomes" id="UP000692954">
    <property type="component" value="Unassembled WGS sequence"/>
</dbReference>
<dbReference type="GO" id="GO:0005634">
    <property type="term" value="C:nucleus"/>
    <property type="evidence" value="ECO:0007669"/>
    <property type="project" value="TreeGrafter"/>
</dbReference>
<evidence type="ECO:0000256" key="4">
    <source>
        <dbReference type="PROSITE-ProRule" id="PRU00175"/>
    </source>
</evidence>
<evidence type="ECO:0000256" key="1">
    <source>
        <dbReference type="ARBA" id="ARBA00022723"/>
    </source>
</evidence>
<dbReference type="GO" id="GO:0006511">
    <property type="term" value="P:ubiquitin-dependent protein catabolic process"/>
    <property type="evidence" value="ECO:0007669"/>
    <property type="project" value="TreeGrafter"/>
</dbReference>
<keyword evidence="1" id="KW-0479">Metal-binding</keyword>
<dbReference type="GO" id="GO:0008270">
    <property type="term" value="F:zinc ion binding"/>
    <property type="evidence" value="ECO:0007669"/>
    <property type="project" value="UniProtKB-KW"/>
</dbReference>
<keyword evidence="2 4" id="KW-0863">Zinc-finger</keyword>
<feature type="domain" description="RING-type" evidence="5">
    <location>
        <begin position="435"/>
        <end position="476"/>
    </location>
</feature>
<sequence>MGQAQTQQQQDIVRVNEHLNYLQKTATTAAHHVYGNQEEVQFLVKCPKCNSQQFDDQLGRITNCFQCKLVFSVNDGQIQIKQDSTQLEDKRTSQMIETQFPYLENVTFYVNKTKLDPALIKDNVIDFQRLINNVLLPYFSVRQRVLESGIKFSIGAFEFRVVGGFPAKGIIIKQTQIYCYGYYIQETTRRVKILSRMSSQYLDSEIKSYFTVNPKENQIIQDSTIRINSQKLLILQCENASGKIDRNSIIESIPNVQNLRDVKLSCIKCPVQFSTYQSQKDRIKDAIRRAIIIPYFSGLTRYIEKGQILRISDFEFQVHMIEDHGLVVPNQTQIDIDIISPMQQQRIQQYRQNDQLMVSNLVPNRRSELHRQHAQQIEALHRLLNTFILLNENQQLLLSLRNNRTSEEQINQLPVRQISMEFINQHQNDDNLIKCMICLEDYQENQIVRTMPCWHYFHQDCIDKWLHKSTQCPICKTEVDIDLQMEEISMQMQQ</sequence>
<name>A0A8S1LIL7_9CILI</name>
<evidence type="ECO:0000313" key="6">
    <source>
        <dbReference type="EMBL" id="CAD8066135.1"/>
    </source>
</evidence>
<organism evidence="6 7">
    <name type="scientific">Paramecium sonneborni</name>
    <dbReference type="NCBI Taxonomy" id="65129"/>
    <lineage>
        <taxon>Eukaryota</taxon>
        <taxon>Sar</taxon>
        <taxon>Alveolata</taxon>
        <taxon>Ciliophora</taxon>
        <taxon>Intramacronucleata</taxon>
        <taxon>Oligohymenophorea</taxon>
        <taxon>Peniculida</taxon>
        <taxon>Parameciidae</taxon>
        <taxon>Paramecium</taxon>
    </lineage>
</organism>
<dbReference type="PROSITE" id="PS50089">
    <property type="entry name" value="ZF_RING_2"/>
    <property type="match status" value="1"/>
</dbReference>
<dbReference type="CDD" id="cd16454">
    <property type="entry name" value="RING-H2_PA-TM-RING"/>
    <property type="match status" value="1"/>
</dbReference>
<keyword evidence="3" id="KW-0862">Zinc</keyword>
<evidence type="ECO:0000259" key="5">
    <source>
        <dbReference type="PROSITE" id="PS50089"/>
    </source>
</evidence>
<keyword evidence="7" id="KW-1185">Reference proteome</keyword>
<dbReference type="Pfam" id="PF13639">
    <property type="entry name" value="zf-RING_2"/>
    <property type="match status" value="1"/>
</dbReference>
<dbReference type="PANTHER" id="PTHR45931:SF3">
    <property type="entry name" value="RING ZINC FINGER-CONTAINING PROTEIN"/>
    <property type="match status" value="1"/>
</dbReference>
<dbReference type="SMART" id="SM00184">
    <property type="entry name" value="RING"/>
    <property type="match status" value="1"/>
</dbReference>
<dbReference type="InterPro" id="IPR051834">
    <property type="entry name" value="RING_finger_E3_ligase"/>
</dbReference>
<dbReference type="AlphaFoldDB" id="A0A8S1LIL7"/>
<dbReference type="EMBL" id="CAJJDN010000021">
    <property type="protein sequence ID" value="CAD8066135.1"/>
    <property type="molecule type" value="Genomic_DNA"/>
</dbReference>
<dbReference type="FunFam" id="3.30.40.10:FF:000677">
    <property type="entry name" value="E3 ubiquitin-protein ligase SDIR1"/>
    <property type="match status" value="1"/>
</dbReference>